<evidence type="ECO:0000259" key="9">
    <source>
        <dbReference type="Pfam" id="PF03725"/>
    </source>
</evidence>
<dbReference type="eggNOG" id="COG0689">
    <property type="taxonomic scope" value="Bacteria"/>
</dbReference>
<comment type="subunit">
    <text evidence="7">Homohexameric ring arranged as a trimer of dimers.</text>
</comment>
<evidence type="ECO:0000256" key="1">
    <source>
        <dbReference type="ARBA" id="ARBA00006678"/>
    </source>
</evidence>
<dbReference type="AlphaFoldDB" id="A0A073IM50"/>
<keyword evidence="11" id="KW-1185">Reference proteome</keyword>
<dbReference type="InterPro" id="IPR020568">
    <property type="entry name" value="Ribosomal_Su5_D2-typ_SF"/>
</dbReference>
<keyword evidence="6" id="KW-0694">RNA-binding</keyword>
<dbReference type="HAMAP" id="MF_00564">
    <property type="entry name" value="RNase_PH"/>
    <property type="match status" value="1"/>
</dbReference>
<comment type="function">
    <text evidence="7">Phosphorolytic 3'-5' exoribonuclease that plays an important role in tRNA 3'-end maturation. Removes nucleotide residues following the 3'-CCA terminus of tRNAs; can also add nucleotides to the ends of RNA molecules by using nucleoside diphosphates as substrates, but this may not be physiologically important. Probably plays a role in initiation of 16S rRNA degradation (leading to ribosome degradation) during starvation.</text>
</comment>
<evidence type="ECO:0000259" key="8">
    <source>
        <dbReference type="Pfam" id="PF01138"/>
    </source>
</evidence>
<evidence type="ECO:0000256" key="6">
    <source>
        <dbReference type="ARBA" id="ARBA00022884"/>
    </source>
</evidence>
<dbReference type="CDD" id="cd11362">
    <property type="entry name" value="RNase_PH_bact"/>
    <property type="match status" value="1"/>
</dbReference>
<feature type="domain" description="Exoribonuclease phosphorolytic" evidence="8">
    <location>
        <begin position="10"/>
        <end position="140"/>
    </location>
</feature>
<reference evidence="10 11" key="1">
    <citation type="submission" date="2014-01" db="EMBL/GenBank/DDBJ databases">
        <title>Sulfitobacter donghicola JCM 14565 Genome Sequencing.</title>
        <authorList>
            <person name="Lai Q."/>
            <person name="Hong Z."/>
        </authorList>
    </citation>
    <scope>NUCLEOTIDE SEQUENCE [LARGE SCALE GENOMIC DNA]</scope>
    <source>
        <strain evidence="10 11">JCM 14565</strain>
    </source>
</reference>
<feature type="binding site" evidence="7">
    <location>
        <begin position="124"/>
        <end position="126"/>
    </location>
    <ligand>
        <name>phosphate</name>
        <dbReference type="ChEBI" id="CHEBI:43474"/>
        <note>substrate</note>
    </ligand>
</feature>
<dbReference type="RefSeq" id="WP_025059033.1">
    <property type="nucleotide sequence ID" value="NZ_JAMC01000001.1"/>
</dbReference>
<dbReference type="GO" id="GO:0031125">
    <property type="term" value="P:rRNA 3'-end processing"/>
    <property type="evidence" value="ECO:0007669"/>
    <property type="project" value="UniProtKB-ARBA"/>
</dbReference>
<dbReference type="PROSITE" id="PS01277">
    <property type="entry name" value="RIBONUCLEASE_PH"/>
    <property type="match status" value="1"/>
</dbReference>
<dbReference type="InterPro" id="IPR002381">
    <property type="entry name" value="RNase_PH_bac-type"/>
</dbReference>
<dbReference type="Gene3D" id="3.30.230.70">
    <property type="entry name" value="GHMP Kinase, N-terminal domain"/>
    <property type="match status" value="1"/>
</dbReference>
<dbReference type="InterPro" id="IPR027408">
    <property type="entry name" value="PNPase/RNase_PH_dom_sf"/>
</dbReference>
<dbReference type="Pfam" id="PF03725">
    <property type="entry name" value="RNase_PH_C"/>
    <property type="match status" value="1"/>
</dbReference>
<evidence type="ECO:0000256" key="5">
    <source>
        <dbReference type="ARBA" id="ARBA00022695"/>
    </source>
</evidence>
<dbReference type="SUPFAM" id="SSF55666">
    <property type="entry name" value="Ribonuclease PH domain 2-like"/>
    <property type="match status" value="1"/>
</dbReference>
<dbReference type="GO" id="GO:0008033">
    <property type="term" value="P:tRNA processing"/>
    <property type="evidence" value="ECO:0007669"/>
    <property type="project" value="UniProtKB-UniRule"/>
</dbReference>
<dbReference type="EC" id="2.7.7.56" evidence="7"/>
<dbReference type="GO" id="GO:0016075">
    <property type="term" value="P:rRNA catabolic process"/>
    <property type="evidence" value="ECO:0007669"/>
    <property type="project" value="UniProtKB-UniRule"/>
</dbReference>
<keyword evidence="2 7" id="KW-0698">rRNA processing</keyword>
<evidence type="ECO:0000313" key="10">
    <source>
        <dbReference type="EMBL" id="KEJ90655.1"/>
    </source>
</evidence>
<dbReference type="GO" id="GO:0009022">
    <property type="term" value="F:tRNA nucleotidyltransferase activity"/>
    <property type="evidence" value="ECO:0007669"/>
    <property type="project" value="UniProtKB-UniRule"/>
</dbReference>
<dbReference type="InterPro" id="IPR018336">
    <property type="entry name" value="RNase_PH_CS"/>
</dbReference>
<dbReference type="PANTHER" id="PTHR11953">
    <property type="entry name" value="EXOSOME COMPLEX COMPONENT"/>
    <property type="match status" value="1"/>
</dbReference>
<dbReference type="InterPro" id="IPR015847">
    <property type="entry name" value="ExoRNase_PH_dom2"/>
</dbReference>
<dbReference type="EMBL" id="JAMC01000001">
    <property type="protein sequence ID" value="KEJ90655.1"/>
    <property type="molecule type" value="Genomic_DNA"/>
</dbReference>
<dbReference type="GO" id="GO:0000049">
    <property type="term" value="F:tRNA binding"/>
    <property type="evidence" value="ECO:0007669"/>
    <property type="project" value="UniProtKB-UniRule"/>
</dbReference>
<evidence type="ECO:0000256" key="4">
    <source>
        <dbReference type="ARBA" id="ARBA00022694"/>
    </source>
</evidence>
<protein>
    <recommendedName>
        <fullName evidence="7">Ribonuclease PH</fullName>
        <shortName evidence="7">RNase PH</shortName>
        <ecNumber evidence="7">2.7.7.56</ecNumber>
    </recommendedName>
    <alternativeName>
        <fullName evidence="7">tRNA nucleotidyltransferase</fullName>
    </alternativeName>
</protein>
<feature type="binding site" evidence="7">
    <location>
        <position position="86"/>
    </location>
    <ligand>
        <name>phosphate</name>
        <dbReference type="ChEBI" id="CHEBI:43474"/>
        <note>substrate</note>
    </ligand>
</feature>
<keyword evidence="4 7" id="KW-0819">tRNA processing</keyword>
<feature type="domain" description="Exoribonuclease phosphorolytic" evidence="9">
    <location>
        <begin position="157"/>
        <end position="224"/>
    </location>
</feature>
<dbReference type="InterPro" id="IPR050080">
    <property type="entry name" value="RNase_PH"/>
</dbReference>
<comment type="catalytic activity">
    <reaction evidence="7">
        <text>tRNA(n+1) + phosphate = tRNA(n) + a ribonucleoside 5'-diphosphate</text>
        <dbReference type="Rhea" id="RHEA:10628"/>
        <dbReference type="Rhea" id="RHEA-COMP:17343"/>
        <dbReference type="Rhea" id="RHEA-COMP:17344"/>
        <dbReference type="ChEBI" id="CHEBI:43474"/>
        <dbReference type="ChEBI" id="CHEBI:57930"/>
        <dbReference type="ChEBI" id="CHEBI:173114"/>
        <dbReference type="EC" id="2.7.7.56"/>
    </reaction>
</comment>
<evidence type="ECO:0000256" key="2">
    <source>
        <dbReference type="ARBA" id="ARBA00022552"/>
    </source>
</evidence>
<dbReference type="InterPro" id="IPR001247">
    <property type="entry name" value="ExoRNase_PH_dom1"/>
</dbReference>
<dbReference type="STRING" id="1300350.Z948_1626"/>
<sequence>MRPSGRKLDEMRDVSVEVGFTKHAEGSALIKMGDTHVLCTATIDERVPPFIKGSGLGWVTAEYGMLPRATNTRMRREAAMGKQGGRTVEIQRLIGRSLRAGVDRVALGERQITIDCDVLQADGGTRCASITGGWIALRLAVNKLMKAGDVITDPMVDPVAAVSCGIYAGQPVLDLDYPEDSEAGVDGNFIMTESGQMIETQMSAEGSTYSRAQMNELLDLAEKGISELTAIQKAACA</sequence>
<comment type="caution">
    <text evidence="10">The sequence shown here is derived from an EMBL/GenBank/DDBJ whole genome shotgun (WGS) entry which is preliminary data.</text>
</comment>
<keyword evidence="7" id="KW-0808">Transferase</keyword>
<keyword evidence="5 7" id="KW-0548">Nucleotidyltransferase</keyword>
<keyword evidence="3 7" id="KW-0820">tRNA-binding</keyword>
<dbReference type="PANTHER" id="PTHR11953:SF0">
    <property type="entry name" value="EXOSOME COMPLEX COMPONENT RRP41"/>
    <property type="match status" value="1"/>
</dbReference>
<dbReference type="SUPFAM" id="SSF54211">
    <property type="entry name" value="Ribosomal protein S5 domain 2-like"/>
    <property type="match status" value="1"/>
</dbReference>
<name>A0A073IM50_9RHOB</name>
<comment type="similarity">
    <text evidence="1 7">Belongs to the RNase PH family.</text>
</comment>
<organism evidence="10 11">
    <name type="scientific">Sulfitobacter donghicola DSW-25 = KCTC 12864 = JCM 14565</name>
    <dbReference type="NCBI Taxonomy" id="1300350"/>
    <lineage>
        <taxon>Bacteria</taxon>
        <taxon>Pseudomonadati</taxon>
        <taxon>Pseudomonadota</taxon>
        <taxon>Alphaproteobacteria</taxon>
        <taxon>Rhodobacterales</taxon>
        <taxon>Roseobacteraceae</taxon>
        <taxon>Sulfitobacter</taxon>
    </lineage>
</organism>
<dbReference type="FunFam" id="3.30.230.70:FF:000003">
    <property type="entry name" value="Ribonuclease PH"/>
    <property type="match status" value="1"/>
</dbReference>
<accession>A0A073IM50</accession>
<dbReference type="GO" id="GO:0000175">
    <property type="term" value="F:3'-5'-RNA exonuclease activity"/>
    <property type="evidence" value="ECO:0007669"/>
    <property type="project" value="UniProtKB-UniRule"/>
</dbReference>
<dbReference type="NCBIfam" id="TIGR01966">
    <property type="entry name" value="RNasePH"/>
    <property type="match status" value="1"/>
</dbReference>
<dbReference type="InterPro" id="IPR036345">
    <property type="entry name" value="ExoRNase_PH_dom2_sf"/>
</dbReference>
<dbReference type="Proteomes" id="UP000027734">
    <property type="component" value="Unassembled WGS sequence"/>
</dbReference>
<proteinExistence type="inferred from homology"/>
<evidence type="ECO:0000313" key="11">
    <source>
        <dbReference type="Proteomes" id="UP000027734"/>
    </source>
</evidence>
<dbReference type="OrthoDB" id="9802265at2"/>
<dbReference type="Pfam" id="PF01138">
    <property type="entry name" value="RNase_PH"/>
    <property type="match status" value="1"/>
</dbReference>
<gene>
    <name evidence="7" type="primary">rph</name>
    <name evidence="10" type="ORF">DSW25_01695</name>
</gene>
<evidence type="ECO:0000256" key="7">
    <source>
        <dbReference type="HAMAP-Rule" id="MF_00564"/>
    </source>
</evidence>
<evidence type="ECO:0000256" key="3">
    <source>
        <dbReference type="ARBA" id="ARBA00022555"/>
    </source>
</evidence>